<protein>
    <submittedName>
        <fullName evidence="2">Uncharacterized protein</fullName>
    </submittedName>
</protein>
<evidence type="ECO:0000313" key="3">
    <source>
        <dbReference type="Proteomes" id="UP000219338"/>
    </source>
</evidence>
<dbReference type="EMBL" id="FUEG01000029">
    <property type="protein sequence ID" value="SJL15513.1"/>
    <property type="molecule type" value="Genomic_DNA"/>
</dbReference>
<keyword evidence="3" id="KW-1185">Reference proteome</keyword>
<feature type="compositionally biased region" description="Low complexity" evidence="1">
    <location>
        <begin position="15"/>
        <end position="31"/>
    </location>
</feature>
<organism evidence="2 3">
    <name type="scientific">Armillaria ostoyae</name>
    <name type="common">Armillaria root rot fungus</name>
    <dbReference type="NCBI Taxonomy" id="47428"/>
    <lineage>
        <taxon>Eukaryota</taxon>
        <taxon>Fungi</taxon>
        <taxon>Dikarya</taxon>
        <taxon>Basidiomycota</taxon>
        <taxon>Agaricomycotina</taxon>
        <taxon>Agaricomycetes</taxon>
        <taxon>Agaricomycetidae</taxon>
        <taxon>Agaricales</taxon>
        <taxon>Marasmiineae</taxon>
        <taxon>Physalacriaceae</taxon>
        <taxon>Armillaria</taxon>
    </lineage>
</organism>
<accession>A0A284S3C0</accession>
<dbReference type="Proteomes" id="UP000219338">
    <property type="component" value="Unassembled WGS sequence"/>
</dbReference>
<name>A0A284S3C0_ARMOS</name>
<dbReference type="AlphaFoldDB" id="A0A284S3C0"/>
<dbReference type="OrthoDB" id="10331632at2759"/>
<evidence type="ECO:0000256" key="1">
    <source>
        <dbReference type="SAM" id="MobiDB-lite"/>
    </source>
</evidence>
<sequence length="201" mass="22180">MTSVAVIDIYPAPRPSQRLPRRQPNSRQPSPVLKTIFSKPVEDERVLDDVPMSPIEVRFEQRSSKTIRFDSGSTDGAPQRTFPSSRVLRNWVTDDGVSTAAGVQTVDTPWPDYASPIPAKSAAGLARRSVELAASPTTNMHPQGCIQRTTTVISGPREAVRMPKEALKTRMVIMEMRSAVVTPRRLRSPGNGVIHIRACLR</sequence>
<gene>
    <name evidence="2" type="ORF">ARMOST_19013</name>
</gene>
<feature type="region of interest" description="Disordered" evidence="1">
    <location>
        <begin position="1"/>
        <end position="33"/>
    </location>
</feature>
<proteinExistence type="predicted"/>
<evidence type="ECO:0000313" key="2">
    <source>
        <dbReference type="EMBL" id="SJL15513.1"/>
    </source>
</evidence>
<reference evidence="3" key="1">
    <citation type="journal article" date="2017" name="Nat. Ecol. Evol.">
        <title>Genome expansion and lineage-specific genetic innovations in the forest pathogenic fungi Armillaria.</title>
        <authorList>
            <person name="Sipos G."/>
            <person name="Prasanna A.N."/>
            <person name="Walter M.C."/>
            <person name="O'Connor E."/>
            <person name="Balint B."/>
            <person name="Krizsan K."/>
            <person name="Kiss B."/>
            <person name="Hess J."/>
            <person name="Varga T."/>
            <person name="Slot J."/>
            <person name="Riley R."/>
            <person name="Boka B."/>
            <person name="Rigling D."/>
            <person name="Barry K."/>
            <person name="Lee J."/>
            <person name="Mihaltcheva S."/>
            <person name="LaButti K."/>
            <person name="Lipzen A."/>
            <person name="Waldron R."/>
            <person name="Moloney N.M."/>
            <person name="Sperisen C."/>
            <person name="Kredics L."/>
            <person name="Vagvoelgyi C."/>
            <person name="Patrignani A."/>
            <person name="Fitzpatrick D."/>
            <person name="Nagy I."/>
            <person name="Doyle S."/>
            <person name="Anderson J.B."/>
            <person name="Grigoriev I.V."/>
            <person name="Gueldener U."/>
            <person name="Muensterkoetter M."/>
            <person name="Nagy L.G."/>
        </authorList>
    </citation>
    <scope>NUCLEOTIDE SEQUENCE [LARGE SCALE GENOMIC DNA]</scope>
    <source>
        <strain evidence="3">C18/9</strain>
    </source>
</reference>
<dbReference type="OMA" id="NGVIHIR"/>